<dbReference type="GO" id="GO:0034625">
    <property type="term" value="P:fatty acid elongation, monounsaturated fatty acid"/>
    <property type="evidence" value="ECO:0007669"/>
    <property type="project" value="TreeGrafter"/>
</dbReference>
<evidence type="ECO:0000256" key="1">
    <source>
        <dbReference type="ARBA" id="ARBA00004141"/>
    </source>
</evidence>
<dbReference type="EMBL" id="OV651822">
    <property type="protein sequence ID" value="CAH1100725.1"/>
    <property type="molecule type" value="Genomic_DNA"/>
</dbReference>
<feature type="transmembrane region" description="Helical" evidence="10">
    <location>
        <begin position="149"/>
        <end position="166"/>
    </location>
</feature>
<dbReference type="PANTHER" id="PTHR11157">
    <property type="entry name" value="FATTY ACID ACYL TRANSFERASE-RELATED"/>
    <property type="match status" value="1"/>
</dbReference>
<dbReference type="AlphaFoldDB" id="A0A9P0CJQ7"/>
<dbReference type="OrthoDB" id="434092at2759"/>
<evidence type="ECO:0000256" key="6">
    <source>
        <dbReference type="ARBA" id="ARBA00022989"/>
    </source>
</evidence>
<dbReference type="GO" id="GO:0009922">
    <property type="term" value="F:fatty acid elongase activity"/>
    <property type="evidence" value="ECO:0007669"/>
    <property type="project" value="UniProtKB-EC"/>
</dbReference>
<sequence>MGTYNDTMETSIIYATFFTELADKRTNSWFLMEDPFPTCIILAFWMYFVLIFGPTWMKDKQPFNLRTILIIYNFLQIIASVYVFVRGGQLCWFANCSWKCEPVDFSTNHTALEVAGLFHFYYLVKITELLDTIFFVLRKKNRQINFLHVYHHTVMPVVAWFGTKYLPGGHGAFIGFLNSFIHIIMYSYYILAALGPSIQKYLWWKKHITTMQLLQFCCIFIHNSQLLFHDCGYPYWVFFVTAPNAIFFYQLFTQFYKDAYLKNRYKVLKKEANYDYNEDTTDDEISNENGKIVLKDKIN</sequence>
<keyword evidence="12" id="KW-1185">Reference proteome</keyword>
<organism evidence="11 12">
    <name type="scientific">Psylliodes chrysocephalus</name>
    <dbReference type="NCBI Taxonomy" id="3402493"/>
    <lineage>
        <taxon>Eukaryota</taxon>
        <taxon>Metazoa</taxon>
        <taxon>Ecdysozoa</taxon>
        <taxon>Arthropoda</taxon>
        <taxon>Hexapoda</taxon>
        <taxon>Insecta</taxon>
        <taxon>Pterygota</taxon>
        <taxon>Neoptera</taxon>
        <taxon>Endopterygota</taxon>
        <taxon>Coleoptera</taxon>
        <taxon>Polyphaga</taxon>
        <taxon>Cucujiformia</taxon>
        <taxon>Chrysomeloidea</taxon>
        <taxon>Chrysomelidae</taxon>
        <taxon>Galerucinae</taxon>
        <taxon>Alticini</taxon>
        <taxon>Psylliodes</taxon>
    </lineage>
</organism>
<keyword evidence="6 10" id="KW-1133">Transmembrane helix</keyword>
<comment type="subcellular location">
    <subcellularLocation>
        <location evidence="1">Membrane</location>
        <topology evidence="1">Multi-pass membrane protein</topology>
    </subcellularLocation>
</comment>
<dbReference type="GO" id="GO:0005789">
    <property type="term" value="C:endoplasmic reticulum membrane"/>
    <property type="evidence" value="ECO:0007669"/>
    <property type="project" value="TreeGrafter"/>
</dbReference>
<dbReference type="InterPro" id="IPR030457">
    <property type="entry name" value="ELO_CS"/>
</dbReference>
<evidence type="ECO:0000256" key="2">
    <source>
        <dbReference type="ARBA" id="ARBA00022516"/>
    </source>
</evidence>
<gene>
    <name evidence="11" type="ORF">PSYICH_LOCUS2052</name>
</gene>
<dbReference type="EC" id="2.3.1.199" evidence="10"/>
<evidence type="ECO:0000256" key="5">
    <source>
        <dbReference type="ARBA" id="ARBA00022832"/>
    </source>
</evidence>
<evidence type="ECO:0000256" key="4">
    <source>
        <dbReference type="ARBA" id="ARBA00022692"/>
    </source>
</evidence>
<keyword evidence="9 10" id="KW-0275">Fatty acid biosynthesis</keyword>
<evidence type="ECO:0000256" key="8">
    <source>
        <dbReference type="ARBA" id="ARBA00023136"/>
    </source>
</evidence>
<comment type="catalytic activity">
    <reaction evidence="10">
        <text>a very-long-chain acyl-CoA + malonyl-CoA + H(+) = a very-long-chain 3-oxoacyl-CoA + CO2 + CoA</text>
        <dbReference type="Rhea" id="RHEA:32727"/>
        <dbReference type="ChEBI" id="CHEBI:15378"/>
        <dbReference type="ChEBI" id="CHEBI:16526"/>
        <dbReference type="ChEBI" id="CHEBI:57287"/>
        <dbReference type="ChEBI" id="CHEBI:57384"/>
        <dbReference type="ChEBI" id="CHEBI:90725"/>
        <dbReference type="ChEBI" id="CHEBI:90736"/>
        <dbReference type="EC" id="2.3.1.199"/>
    </reaction>
</comment>
<evidence type="ECO:0000256" key="9">
    <source>
        <dbReference type="ARBA" id="ARBA00023160"/>
    </source>
</evidence>
<dbReference type="GO" id="GO:0030148">
    <property type="term" value="P:sphingolipid biosynthetic process"/>
    <property type="evidence" value="ECO:0007669"/>
    <property type="project" value="TreeGrafter"/>
</dbReference>
<keyword evidence="8 10" id="KW-0472">Membrane</keyword>
<dbReference type="GO" id="GO:0034626">
    <property type="term" value="P:fatty acid elongation, polyunsaturated fatty acid"/>
    <property type="evidence" value="ECO:0007669"/>
    <property type="project" value="TreeGrafter"/>
</dbReference>
<feature type="transmembrane region" description="Helical" evidence="10">
    <location>
        <begin position="172"/>
        <end position="192"/>
    </location>
</feature>
<evidence type="ECO:0000256" key="10">
    <source>
        <dbReference type="RuleBase" id="RU361115"/>
    </source>
</evidence>
<keyword evidence="2 10" id="KW-0444">Lipid biosynthesis</keyword>
<dbReference type="GO" id="GO:0019367">
    <property type="term" value="P:fatty acid elongation, saturated fatty acid"/>
    <property type="evidence" value="ECO:0007669"/>
    <property type="project" value="TreeGrafter"/>
</dbReference>
<reference evidence="11" key="1">
    <citation type="submission" date="2022-01" db="EMBL/GenBank/DDBJ databases">
        <authorList>
            <person name="King R."/>
        </authorList>
    </citation>
    <scope>NUCLEOTIDE SEQUENCE</scope>
</reference>
<keyword evidence="5 10" id="KW-0276">Fatty acid metabolism</keyword>
<feature type="transmembrane region" description="Helical" evidence="10">
    <location>
        <begin position="65"/>
        <end position="85"/>
    </location>
</feature>
<proteinExistence type="inferred from homology"/>
<evidence type="ECO:0000256" key="7">
    <source>
        <dbReference type="ARBA" id="ARBA00023098"/>
    </source>
</evidence>
<keyword evidence="4 10" id="KW-0812">Transmembrane</keyword>
<feature type="transmembrane region" description="Helical" evidence="10">
    <location>
        <begin position="35"/>
        <end position="53"/>
    </location>
</feature>
<dbReference type="InterPro" id="IPR002076">
    <property type="entry name" value="ELO_fam"/>
</dbReference>
<evidence type="ECO:0000256" key="3">
    <source>
        <dbReference type="ARBA" id="ARBA00022679"/>
    </source>
</evidence>
<comment type="similarity">
    <text evidence="10">Belongs to the ELO family.</text>
</comment>
<dbReference type="Pfam" id="PF01151">
    <property type="entry name" value="ELO"/>
    <property type="match status" value="1"/>
</dbReference>
<dbReference type="GO" id="GO:0042761">
    <property type="term" value="P:very long-chain fatty acid biosynthetic process"/>
    <property type="evidence" value="ECO:0007669"/>
    <property type="project" value="TreeGrafter"/>
</dbReference>
<accession>A0A9P0CJQ7</accession>
<feature type="transmembrane region" description="Helical" evidence="10">
    <location>
        <begin position="213"/>
        <end position="229"/>
    </location>
</feature>
<dbReference type="PANTHER" id="PTHR11157:SF153">
    <property type="entry name" value="ELONGATION OF VERY LONG CHAIN FATTY ACIDS PROTEIN"/>
    <property type="match status" value="1"/>
</dbReference>
<keyword evidence="7 10" id="KW-0443">Lipid metabolism</keyword>
<feature type="transmembrane region" description="Helical" evidence="10">
    <location>
        <begin position="118"/>
        <end position="137"/>
    </location>
</feature>
<dbReference type="Proteomes" id="UP001153636">
    <property type="component" value="Chromosome 10"/>
</dbReference>
<protein>
    <recommendedName>
        <fullName evidence="10">Elongation of very long chain fatty acids protein</fullName>
        <ecNumber evidence="10">2.3.1.199</ecNumber>
    </recommendedName>
    <alternativeName>
        <fullName evidence="10">Very-long-chain 3-oxoacyl-CoA synthase</fullName>
    </alternativeName>
</protein>
<feature type="transmembrane region" description="Helical" evidence="10">
    <location>
        <begin position="235"/>
        <end position="256"/>
    </location>
</feature>
<dbReference type="PROSITE" id="PS01188">
    <property type="entry name" value="ELO"/>
    <property type="match status" value="1"/>
</dbReference>
<evidence type="ECO:0000313" key="11">
    <source>
        <dbReference type="EMBL" id="CAH1100725.1"/>
    </source>
</evidence>
<evidence type="ECO:0000313" key="12">
    <source>
        <dbReference type="Proteomes" id="UP001153636"/>
    </source>
</evidence>
<keyword evidence="3 10" id="KW-0808">Transferase</keyword>
<name>A0A9P0CJQ7_9CUCU</name>